<evidence type="ECO:0000313" key="10">
    <source>
        <dbReference type="EMBL" id="KAJ9562560.1"/>
    </source>
</evidence>
<dbReference type="InterPro" id="IPR013083">
    <property type="entry name" value="Znf_RING/FYVE/PHD"/>
</dbReference>
<dbReference type="InterPro" id="IPR003888">
    <property type="entry name" value="FYrich_N"/>
</dbReference>
<evidence type="ECO:0000256" key="4">
    <source>
        <dbReference type="ARBA" id="ARBA00022833"/>
    </source>
</evidence>
<dbReference type="InterPro" id="IPR001965">
    <property type="entry name" value="Znf_PHD"/>
</dbReference>
<keyword evidence="4" id="KW-0862">Zinc</keyword>
<name>A0AA38TKE2_9ASTR</name>
<evidence type="ECO:0000256" key="5">
    <source>
        <dbReference type="ARBA" id="ARBA00023117"/>
    </source>
</evidence>
<feature type="compositionally biased region" description="Basic and acidic residues" evidence="8">
    <location>
        <begin position="1333"/>
        <end position="1359"/>
    </location>
</feature>
<keyword evidence="3 7" id="KW-0863">Zinc-finger</keyword>
<dbReference type="PROSITE" id="PS01359">
    <property type="entry name" value="ZF_PHD_1"/>
    <property type="match status" value="1"/>
</dbReference>
<keyword evidence="6" id="KW-0539">Nucleus</keyword>
<evidence type="ECO:0000256" key="1">
    <source>
        <dbReference type="ARBA" id="ARBA00004123"/>
    </source>
</evidence>
<dbReference type="Gene3D" id="3.30.40.10">
    <property type="entry name" value="Zinc/RING finger domain, C3HC4 (zinc finger)"/>
    <property type="match status" value="1"/>
</dbReference>
<evidence type="ECO:0000259" key="9">
    <source>
        <dbReference type="PROSITE" id="PS50016"/>
    </source>
</evidence>
<dbReference type="EMBL" id="JARYMX010000002">
    <property type="protein sequence ID" value="KAJ9562560.1"/>
    <property type="molecule type" value="Genomic_DNA"/>
</dbReference>
<dbReference type="Pfam" id="PF00628">
    <property type="entry name" value="PHD"/>
    <property type="match status" value="1"/>
</dbReference>
<evidence type="ECO:0000256" key="6">
    <source>
        <dbReference type="ARBA" id="ARBA00023242"/>
    </source>
</evidence>
<evidence type="ECO:0000256" key="3">
    <source>
        <dbReference type="ARBA" id="ARBA00022771"/>
    </source>
</evidence>
<comment type="caution">
    <text evidence="10">The sequence shown here is derived from an EMBL/GenBank/DDBJ whole genome shotgun (WGS) entry which is preliminary data.</text>
</comment>
<dbReference type="SUPFAM" id="SSF57903">
    <property type="entry name" value="FYVE/PHD zinc finger"/>
    <property type="match status" value="1"/>
</dbReference>
<dbReference type="InterPro" id="IPR011011">
    <property type="entry name" value="Znf_FYVE_PHD"/>
</dbReference>
<dbReference type="Proteomes" id="UP001172457">
    <property type="component" value="Chromosome 2"/>
</dbReference>
<dbReference type="Gene3D" id="3.30.160.360">
    <property type="match status" value="1"/>
</dbReference>
<feature type="region of interest" description="Disordered" evidence="8">
    <location>
        <begin position="995"/>
        <end position="1017"/>
    </location>
</feature>
<evidence type="ECO:0000256" key="2">
    <source>
        <dbReference type="ARBA" id="ARBA00022723"/>
    </source>
</evidence>
<evidence type="ECO:0000313" key="11">
    <source>
        <dbReference type="Proteomes" id="UP001172457"/>
    </source>
</evidence>
<dbReference type="Pfam" id="PF15612">
    <property type="entry name" value="WHIM1"/>
    <property type="match status" value="1"/>
</dbReference>
<keyword evidence="5" id="KW-0103">Bromodomain</keyword>
<feature type="domain" description="PHD-type" evidence="9">
    <location>
        <begin position="875"/>
        <end position="925"/>
    </location>
</feature>
<dbReference type="InterPro" id="IPR028942">
    <property type="entry name" value="WHIM1_dom"/>
</dbReference>
<evidence type="ECO:0000256" key="7">
    <source>
        <dbReference type="PROSITE-ProRule" id="PRU00146"/>
    </source>
</evidence>
<comment type="subcellular location">
    <subcellularLocation>
        <location evidence="1">Nucleus</location>
    </subcellularLocation>
</comment>
<proteinExistence type="predicted"/>
<gene>
    <name evidence="10" type="ORF">OSB04_007720</name>
</gene>
<dbReference type="InterPro" id="IPR019786">
    <property type="entry name" value="Zinc_finger_PHD-type_CS"/>
</dbReference>
<feature type="compositionally biased region" description="Low complexity" evidence="8">
    <location>
        <begin position="1169"/>
        <end position="1183"/>
    </location>
</feature>
<evidence type="ECO:0000256" key="8">
    <source>
        <dbReference type="SAM" id="MobiDB-lite"/>
    </source>
</evidence>
<dbReference type="GO" id="GO:0008270">
    <property type="term" value="F:zinc ion binding"/>
    <property type="evidence" value="ECO:0007669"/>
    <property type="project" value="UniProtKB-KW"/>
</dbReference>
<dbReference type="PROSITE" id="PS51542">
    <property type="entry name" value="FYRN"/>
    <property type="match status" value="1"/>
</dbReference>
<accession>A0AA38TKE2</accession>
<dbReference type="InterPro" id="IPR019787">
    <property type="entry name" value="Znf_PHD-finger"/>
</dbReference>
<feature type="compositionally biased region" description="Polar residues" evidence="8">
    <location>
        <begin position="1004"/>
        <end position="1017"/>
    </location>
</feature>
<dbReference type="PANTHER" id="PTHR47162:SF8">
    <property type="entry name" value="METHYL-CPG-BINDING DOMAIN-CONTAINING PROTEIN 9"/>
    <property type="match status" value="1"/>
</dbReference>
<sequence length="1359" mass="153251">MKKDVYLQVQLPVQFEDFYVLSFGEISASPSYYGVDYIWPIGYRSCWHEKVTASLYTCEVSDDGDGGPVFTVRRCSCSTCPTPRGSTVLCREDKNDVFVDCTDTDYDEYDKVLKMLPDIIPPSQMDLGGSCDEECPAMGTLSLVRDEAGDDPVSRDFIGEIVVQGSSPSSAWKLLLEKVAAAYRKNVKRSGGLPCFCEHVDGLDFLSSMPFVCPSSSRDQAAVLGKFGSQHHVTGPSFIWGEKESRVFSESLMKWLRYYRFGLDVGFVQEIIERLPGAAACSWYTLCKERITESSLSFVNKKIRIKDGIEGVKDTEGDAGLTTLTISSKKESMLILGETTVNKQPFPSGSIISSRLSSNAVGNLVQVCMLIDILKKVDTFDCGGLSSIQVHEFLCRFQENLGLEDLLSFEELEKELLCPEEVVREKIHDSGSTVATYGLGESSILETIEINFTRCMGDKLTTINQALLPKLVSELLDKIASAVNRTIDKMDTTNWNMAKRIKLDMLPINQLTWPEVVRRYLLAYLLMGGKPKFLDNSIRNNTKLIRCLQGDGGICCCSHTGVAGVDVDAQLLGRAVNKVFNKLSVESYAKTVGLTETKVGNSDKNVLETGDSSTPDWAKVLDPVRKLPTNVGARIRNLIIEALQKNPPEWAKKRLKDSISKEVYKGNASGPTKVKFHPAVFYLLAYGHYFIRRAVIKVLTILADEAPTPSTPNREEKRTPDVISKLTLKECRIVLRHVAAYIAKRSLTDLVGRNLNNDGDDLRFVFGSTSIRPLDIRTIDWRLLHGSYGDSHEAFLEDVRELWINLKLIHSNKPDLVKSADKMSKEFETRYKNEVASQFERFHEYKVNGKFTKEVEKELEEELNSLEIPQVPWERGICKVCGLNRDDKIVLLCDMCNAEYHTYCLRPPLPEIPKGNWYCPACGPRERLVNSASQGPQKILRSVNEYLEEGGRFLDVATDLEGTEYWELGADKKTFLLKFLCDELLNTTLIRKDPDQSRSKLDNAGTTTNRELLNDNSFVPNDHLTEKLPRLSLRREFLGIDSDGRLYWGFPETSPRHGIVVNENPYESNPSDDHPENNHPQAEPSSSWRVFQSDDKIHDLVDYLRRNDPGRTELRDSILRWQESMVVKQVVNRRPIGIWSTPQQARRNLFLPIANLLRKQRLYSRRNTNRTSSVSGSNHDGSSTLVSTSDPFSGAGGNFVIPEGSLKPVVGMGLYVLRQLKMNLLDMEAALPDGGKRSSRAGPEWRSAWCRFVKSAKTIYEMVQAMMVFETMIKTEYINNTWWWHWSSASIAAKTSTISALALRIYTLDAAIDYQKTSISFTPKQSKKRKHETKNVKRSEDKNKKMRPVEEQKDGTLVS</sequence>
<reference evidence="10" key="1">
    <citation type="submission" date="2023-03" db="EMBL/GenBank/DDBJ databases">
        <title>Chromosome-scale reference genome and RAD-based genetic map of yellow starthistle (Centaurea solstitialis) reveal putative structural variation and QTLs associated with invader traits.</title>
        <authorList>
            <person name="Reatini B."/>
            <person name="Cang F.A."/>
            <person name="Jiang Q."/>
            <person name="Mckibben M.T.W."/>
            <person name="Barker M.S."/>
            <person name="Rieseberg L.H."/>
            <person name="Dlugosch K.M."/>
        </authorList>
    </citation>
    <scope>NUCLEOTIDE SEQUENCE</scope>
    <source>
        <strain evidence="10">CAN-66</strain>
        <tissue evidence="10">Leaf</tissue>
    </source>
</reference>
<dbReference type="GO" id="GO:0005634">
    <property type="term" value="C:nucleus"/>
    <property type="evidence" value="ECO:0007669"/>
    <property type="project" value="UniProtKB-SubCell"/>
</dbReference>
<feature type="region of interest" description="Disordered" evidence="8">
    <location>
        <begin position="1059"/>
        <end position="1088"/>
    </location>
</feature>
<dbReference type="GO" id="GO:0000785">
    <property type="term" value="C:chromatin"/>
    <property type="evidence" value="ECO:0007669"/>
    <property type="project" value="UniProtKB-ARBA"/>
</dbReference>
<dbReference type="PANTHER" id="PTHR47162">
    <property type="entry name" value="OS02G0192300 PROTEIN"/>
    <property type="match status" value="1"/>
</dbReference>
<dbReference type="CDD" id="cd15519">
    <property type="entry name" value="PHD1_Lid2p_like"/>
    <property type="match status" value="1"/>
</dbReference>
<feature type="compositionally biased region" description="Polar residues" evidence="8">
    <location>
        <begin position="1078"/>
        <end position="1088"/>
    </location>
</feature>
<dbReference type="Gene3D" id="1.20.920.10">
    <property type="entry name" value="Bromodomain-like"/>
    <property type="match status" value="1"/>
</dbReference>
<dbReference type="SUPFAM" id="SSF47370">
    <property type="entry name" value="Bromodomain"/>
    <property type="match status" value="1"/>
</dbReference>
<keyword evidence="2" id="KW-0479">Metal-binding</keyword>
<feature type="region of interest" description="Disordered" evidence="8">
    <location>
        <begin position="1165"/>
        <end position="1187"/>
    </location>
</feature>
<dbReference type="InterPro" id="IPR036427">
    <property type="entry name" value="Bromodomain-like_sf"/>
</dbReference>
<organism evidence="10 11">
    <name type="scientific">Centaurea solstitialis</name>
    <name type="common">yellow star-thistle</name>
    <dbReference type="NCBI Taxonomy" id="347529"/>
    <lineage>
        <taxon>Eukaryota</taxon>
        <taxon>Viridiplantae</taxon>
        <taxon>Streptophyta</taxon>
        <taxon>Embryophyta</taxon>
        <taxon>Tracheophyta</taxon>
        <taxon>Spermatophyta</taxon>
        <taxon>Magnoliopsida</taxon>
        <taxon>eudicotyledons</taxon>
        <taxon>Gunneridae</taxon>
        <taxon>Pentapetalae</taxon>
        <taxon>asterids</taxon>
        <taxon>campanulids</taxon>
        <taxon>Asterales</taxon>
        <taxon>Asteraceae</taxon>
        <taxon>Carduoideae</taxon>
        <taxon>Cardueae</taxon>
        <taxon>Centaureinae</taxon>
        <taxon>Centaurea</taxon>
    </lineage>
</organism>
<keyword evidence="11" id="KW-1185">Reference proteome</keyword>
<protein>
    <recommendedName>
        <fullName evidence="9">PHD-type domain-containing protein</fullName>
    </recommendedName>
</protein>
<feature type="region of interest" description="Disordered" evidence="8">
    <location>
        <begin position="1322"/>
        <end position="1359"/>
    </location>
</feature>
<dbReference type="SMART" id="SM00249">
    <property type="entry name" value="PHD"/>
    <property type="match status" value="1"/>
</dbReference>
<dbReference type="PROSITE" id="PS50016">
    <property type="entry name" value="ZF_PHD_2"/>
    <property type="match status" value="1"/>
</dbReference>